<comment type="caution">
    <text evidence="2">The sequence shown here is derived from an EMBL/GenBank/DDBJ whole genome shotgun (WGS) entry which is preliminary data.</text>
</comment>
<reference evidence="2" key="1">
    <citation type="submission" date="2020-11" db="EMBL/GenBank/DDBJ databases">
        <authorList>
            <consortium name="DOE Joint Genome Institute"/>
            <person name="Ahrendt S."/>
            <person name="Riley R."/>
            <person name="Andreopoulos W."/>
            <person name="Labutti K."/>
            <person name="Pangilinan J."/>
            <person name="Ruiz-Duenas F.J."/>
            <person name="Barrasa J.M."/>
            <person name="Sanchez-Garcia M."/>
            <person name="Camarero S."/>
            <person name="Miyauchi S."/>
            <person name="Serrano A."/>
            <person name="Linde D."/>
            <person name="Babiker R."/>
            <person name="Drula E."/>
            <person name="Ayuso-Fernandez I."/>
            <person name="Pacheco R."/>
            <person name="Padilla G."/>
            <person name="Ferreira P."/>
            <person name="Barriuso J."/>
            <person name="Kellner H."/>
            <person name="Castanera R."/>
            <person name="Alfaro M."/>
            <person name="Ramirez L."/>
            <person name="Pisabarro A.G."/>
            <person name="Kuo A."/>
            <person name="Tritt A."/>
            <person name="Lipzen A."/>
            <person name="He G."/>
            <person name="Yan M."/>
            <person name="Ng V."/>
            <person name="Cullen D."/>
            <person name="Martin F."/>
            <person name="Rosso M.-N."/>
            <person name="Henrissat B."/>
            <person name="Hibbett D."/>
            <person name="Martinez A.T."/>
            <person name="Grigoriev I.V."/>
        </authorList>
    </citation>
    <scope>NUCLEOTIDE SEQUENCE</scope>
    <source>
        <strain evidence="2">MF-IS2</strain>
    </source>
</reference>
<dbReference type="PANTHER" id="PTHR37015">
    <property type="entry name" value="REVERSE TRANSCRIPTASE DOMAIN-CONTAINING PROTEIN"/>
    <property type="match status" value="1"/>
</dbReference>
<protein>
    <recommendedName>
        <fullName evidence="4">Reverse transcriptase domain-containing protein</fullName>
    </recommendedName>
</protein>
<sequence length="851" mass="97682">MSQYSSFDKTLQFITSTKLQELEKQRQAYHEHLQTALEKANAISDPRARAEHLLDAITTWKGSGATAETDNIGEGSLHLANLKIWLSMCDKDPSLTRDKVHHWIELLERHLHRNTLRFNCAKLFGELLNEWIGSGDSATEAYQSLEESPNTFDTSISFIEVGRKELHDQREKLEAIWRTFFSEKQATTALKTMRESIGEGAEEIWNIEFSIGTVDTTISSLLASGLMSEEKCTALRSFSDNSMILGELVDVLKMRLSSIDTWAWPAEGLLVEMRRYLNGKYRAFTDPDLVDAILLHHVGLHWQVKLKKACRELYSSKAWKNLSPPTPNIEKQRYNEQLPDEHLGDSINARRSRLIDSQFFLTQLANSVYDINTPYDDTADDLSVSDGDYQNSAFTKQNLLYMMLAECYFNTAAHGSFAIIRSDFEWFGPSIPHETILTVLEFFGVPLSWLKFFKTFLRAPLYFKGEQSNQTRIRQRGTPISYALSTFCGEAILFAMDFAVNQKTGGCFLFRIHDDIWLWDAKSKRCAAGWAEMQKFADLTGLKLNMSKTGSAVVGGGDTTGLPPGDIRWGFLEFDASRARFVIDQKEIDLQIIELRRQLNATKSVFGWVNVLNKYMAFFHRNCGGGLTYAFGHDHFTDVVDTLARTWHELVPGTEGGAVGHLRRVIKQKWDVDGLPLGYFYFPIEQGGLGLHNPMFDAYACIKSFEDPEDLECRKEPQEEFKDLLEKEVEDFEQAREQWEQEFKNRDRQFETFFTLEQYTSLREHLLKSWGSTYGKMFDRRTTFDMEETPLFVNLLGPSDWKHLGWYQKWVTTAYGEDLVEKFGGFVIVDPTLIPIGMVKLFKDSRVKLDQ</sequence>
<accession>A0A9P5XJ40</accession>
<name>A0A9P5XJ40_9AGAR</name>
<evidence type="ECO:0008006" key="4">
    <source>
        <dbReference type="Google" id="ProtNLM"/>
    </source>
</evidence>
<dbReference type="OrthoDB" id="74545at2759"/>
<dbReference type="EMBL" id="MU151088">
    <property type="protein sequence ID" value="KAF9451302.1"/>
    <property type="molecule type" value="Genomic_DNA"/>
</dbReference>
<dbReference type="PANTHER" id="PTHR37015:SF2">
    <property type="entry name" value="REVERSE TRANSCRIPTASE DOMAIN-CONTAINING PROTEIN"/>
    <property type="match status" value="1"/>
</dbReference>
<proteinExistence type="predicted"/>
<keyword evidence="1" id="KW-0175">Coiled coil</keyword>
<evidence type="ECO:0000313" key="2">
    <source>
        <dbReference type="EMBL" id="KAF9451302.1"/>
    </source>
</evidence>
<evidence type="ECO:0000313" key="3">
    <source>
        <dbReference type="Proteomes" id="UP000807342"/>
    </source>
</evidence>
<dbReference type="AlphaFoldDB" id="A0A9P5XJ40"/>
<keyword evidence="3" id="KW-1185">Reference proteome</keyword>
<feature type="coiled-coil region" evidence="1">
    <location>
        <begin position="718"/>
        <end position="749"/>
    </location>
</feature>
<organism evidence="2 3">
    <name type="scientific">Macrolepiota fuliginosa MF-IS2</name>
    <dbReference type="NCBI Taxonomy" id="1400762"/>
    <lineage>
        <taxon>Eukaryota</taxon>
        <taxon>Fungi</taxon>
        <taxon>Dikarya</taxon>
        <taxon>Basidiomycota</taxon>
        <taxon>Agaricomycotina</taxon>
        <taxon>Agaricomycetes</taxon>
        <taxon>Agaricomycetidae</taxon>
        <taxon>Agaricales</taxon>
        <taxon>Agaricineae</taxon>
        <taxon>Agaricaceae</taxon>
        <taxon>Macrolepiota</taxon>
    </lineage>
</organism>
<gene>
    <name evidence="2" type="ORF">P691DRAFT_787487</name>
</gene>
<evidence type="ECO:0000256" key="1">
    <source>
        <dbReference type="SAM" id="Coils"/>
    </source>
</evidence>
<dbReference type="Proteomes" id="UP000807342">
    <property type="component" value="Unassembled WGS sequence"/>
</dbReference>